<dbReference type="SUPFAM" id="SSF50249">
    <property type="entry name" value="Nucleic acid-binding proteins"/>
    <property type="match status" value="1"/>
</dbReference>
<evidence type="ECO:0000256" key="2">
    <source>
        <dbReference type="ARBA" id="ARBA00008010"/>
    </source>
</evidence>
<evidence type="ECO:0000256" key="9">
    <source>
        <dbReference type="ARBA" id="ARBA00023242"/>
    </source>
</evidence>
<dbReference type="InterPro" id="IPR001208">
    <property type="entry name" value="MCM_dom"/>
</dbReference>
<dbReference type="InterPro" id="IPR054125">
    <property type="entry name" value="MCM5_C"/>
</dbReference>
<keyword evidence="8 11" id="KW-0238">DNA-binding</keyword>
<comment type="similarity">
    <text evidence="2 11">Belongs to the MCM family.</text>
</comment>
<dbReference type="Pfam" id="PF00493">
    <property type="entry name" value="MCM"/>
    <property type="match status" value="1"/>
</dbReference>
<evidence type="ECO:0000256" key="13">
    <source>
        <dbReference type="SAM" id="MobiDB-lite"/>
    </source>
</evidence>
<dbReference type="GO" id="GO:0016787">
    <property type="term" value="F:hydrolase activity"/>
    <property type="evidence" value="ECO:0007669"/>
    <property type="project" value="UniProtKB-KW"/>
</dbReference>
<evidence type="ECO:0000313" key="15">
    <source>
        <dbReference type="EMBL" id="CAD2219899.1"/>
    </source>
</evidence>
<dbReference type="Gene3D" id="2.40.50.140">
    <property type="entry name" value="Nucleic acid-binding proteins"/>
    <property type="match status" value="1"/>
</dbReference>
<dbReference type="InterPro" id="IPR027925">
    <property type="entry name" value="MCM_N"/>
</dbReference>
<dbReference type="GO" id="GO:0005634">
    <property type="term" value="C:nucleus"/>
    <property type="evidence" value="ECO:0007669"/>
    <property type="project" value="UniProtKB-SubCell"/>
</dbReference>
<accession>A0A7G2CKG7</accession>
<dbReference type="GO" id="GO:0017116">
    <property type="term" value="F:single-stranded DNA helicase activity"/>
    <property type="evidence" value="ECO:0007669"/>
    <property type="project" value="TreeGrafter"/>
</dbReference>
<keyword evidence="7 11" id="KW-0067">ATP-binding</keyword>
<dbReference type="InterPro" id="IPR031327">
    <property type="entry name" value="MCM"/>
</dbReference>
<keyword evidence="4 11" id="KW-0547">Nucleotide-binding</keyword>
<dbReference type="PROSITE" id="PS00847">
    <property type="entry name" value="MCM_1"/>
    <property type="match status" value="1"/>
</dbReference>
<dbReference type="Gene3D" id="2.20.28.10">
    <property type="match status" value="1"/>
</dbReference>
<dbReference type="Gene3D" id="3.40.50.300">
    <property type="entry name" value="P-loop containing nucleotide triphosphate hydrolases"/>
    <property type="match status" value="1"/>
</dbReference>
<keyword evidence="9 12" id="KW-0539">Nucleus</keyword>
<dbReference type="Gene3D" id="3.30.1640.10">
    <property type="entry name" value="mini-chromosome maintenance (MCM) complex, chain A, domain 1"/>
    <property type="match status" value="1"/>
</dbReference>
<gene>
    <name evidence="15" type="ORF">ADEAN_000741200</name>
</gene>
<dbReference type="PANTHER" id="PTHR11630">
    <property type="entry name" value="DNA REPLICATION LICENSING FACTOR MCM FAMILY MEMBER"/>
    <property type="match status" value="1"/>
</dbReference>
<dbReference type="Pfam" id="PF17855">
    <property type="entry name" value="MCM_lid"/>
    <property type="match status" value="1"/>
</dbReference>
<name>A0A7G2CKG7_9TRYP</name>
<dbReference type="PRINTS" id="PR01657">
    <property type="entry name" value="MCMFAMILY"/>
</dbReference>
<dbReference type="PANTHER" id="PTHR11630:SF42">
    <property type="entry name" value="DNA REPLICATION LICENSING FACTOR MCM5"/>
    <property type="match status" value="1"/>
</dbReference>
<dbReference type="GO" id="GO:0005524">
    <property type="term" value="F:ATP binding"/>
    <property type="evidence" value="ECO:0007669"/>
    <property type="project" value="UniProtKB-UniRule"/>
</dbReference>
<protein>
    <recommendedName>
        <fullName evidence="12">DNA replication licensing factor MCM5</fullName>
        <ecNumber evidence="12">3.6.4.12</ecNumber>
    </recommendedName>
</protein>
<dbReference type="PROSITE" id="PS50051">
    <property type="entry name" value="MCM_2"/>
    <property type="match status" value="1"/>
</dbReference>
<evidence type="ECO:0000256" key="5">
    <source>
        <dbReference type="ARBA" id="ARBA00022801"/>
    </source>
</evidence>
<dbReference type="PRINTS" id="PR01661">
    <property type="entry name" value="MCMPROTEIN5"/>
</dbReference>
<dbReference type="GO" id="GO:0003697">
    <property type="term" value="F:single-stranded DNA binding"/>
    <property type="evidence" value="ECO:0007669"/>
    <property type="project" value="TreeGrafter"/>
</dbReference>
<dbReference type="AlphaFoldDB" id="A0A7G2CKG7"/>
<evidence type="ECO:0000256" key="7">
    <source>
        <dbReference type="ARBA" id="ARBA00022840"/>
    </source>
</evidence>
<dbReference type="GO" id="GO:0003688">
    <property type="term" value="F:DNA replication origin binding"/>
    <property type="evidence" value="ECO:0007669"/>
    <property type="project" value="UniProtKB-UniRule"/>
</dbReference>
<dbReference type="Proteomes" id="UP000515908">
    <property type="component" value="Chromosome 15"/>
</dbReference>
<dbReference type="Pfam" id="PF17207">
    <property type="entry name" value="MCM_OB"/>
    <property type="match status" value="1"/>
</dbReference>
<evidence type="ECO:0000256" key="1">
    <source>
        <dbReference type="ARBA" id="ARBA00004123"/>
    </source>
</evidence>
<dbReference type="GO" id="GO:0006270">
    <property type="term" value="P:DNA replication initiation"/>
    <property type="evidence" value="ECO:0007669"/>
    <property type="project" value="UniProtKB-UniRule"/>
</dbReference>
<comment type="subunit">
    <text evidence="12">Component of the MCM2-7 complex.</text>
</comment>
<comment type="catalytic activity">
    <reaction evidence="12">
        <text>ATP + H2O = ADP + phosphate + H(+)</text>
        <dbReference type="Rhea" id="RHEA:13065"/>
        <dbReference type="ChEBI" id="CHEBI:15377"/>
        <dbReference type="ChEBI" id="CHEBI:15378"/>
        <dbReference type="ChEBI" id="CHEBI:30616"/>
        <dbReference type="ChEBI" id="CHEBI:43474"/>
        <dbReference type="ChEBI" id="CHEBI:456216"/>
        <dbReference type="EC" id="3.6.4.12"/>
    </reaction>
</comment>
<evidence type="ECO:0000313" key="16">
    <source>
        <dbReference type="Proteomes" id="UP000515908"/>
    </source>
</evidence>
<organism evidence="15 16">
    <name type="scientific">Angomonas deanei</name>
    <dbReference type="NCBI Taxonomy" id="59799"/>
    <lineage>
        <taxon>Eukaryota</taxon>
        <taxon>Discoba</taxon>
        <taxon>Euglenozoa</taxon>
        <taxon>Kinetoplastea</taxon>
        <taxon>Metakinetoplastina</taxon>
        <taxon>Trypanosomatida</taxon>
        <taxon>Trypanosomatidae</taxon>
        <taxon>Strigomonadinae</taxon>
        <taxon>Angomonas</taxon>
    </lineage>
</organism>
<sequence>MQSDVGAVQVTNFARAEAESDATTVADGTADLHLLCKEFFYQFCVGNRFVYLDMLRENLSADLFFLEVHLAHVQQFSKSLFHRLITAPTRTLPLLEHTAWEVASSEGMFPSFARHSTVQVQLFWGVTPISLRQLAKNNNTVASLVCVTGIVVRTSASHAQCTRAAIQCSSCRAKTFINGGRSVDLPPQCLANHGPQQGDVFSTGGGGGNTKCRPNPYVLLPMESEYEDQQILKLQELPEDVPTGELPRHVTVMVDRYLVDRVSAGNRIQVVGVVSVQDRRGSADGTRRGGGNTRRAAGLRAQYVRATGLMFYGMCENGATSCVSVNESFSSRIRSRNALSWRPEEEASFKQFAASGHVYEKLSQSIDPAIFGLHDQKKAIVCLLFGGTRKRQGNNYLRGDMNVLFIGDPSTAKSQLLKFTEKVAPIGVYTSGKGSSAAGLTATVVSNGSGEFALEAGSMVLADGGVVCIDEFDKMREQDQVAIHEAMEQQTISIAKANLTTMLNSRTSVLAAANPTLGSYDPLRSNEEQMDFQSSILSRFDLIFKVIDPRDPRIDSRLAQHVVTLHKGAAHGGREGASGRPRGGGGPKLSKDDTMTATVDRHFISKYISYAKATCHTTISEEAAEILLDFYVQVRREAHQHTLESVATGGGGSAAPIIQVTARQLESLVRITESLAKMRLDPRASRADAEEAIRLFRAATVDAIRSGVTESQLSEGQTELVHKIEDALRRRVAMGATVEHNRLQSELRKFGFDGSLIDRAIFAMVRREELEWRKQRTLLYRAR</sequence>
<reference evidence="15 16" key="1">
    <citation type="submission" date="2020-08" db="EMBL/GenBank/DDBJ databases">
        <authorList>
            <person name="Newling K."/>
            <person name="Davey J."/>
            <person name="Forrester S."/>
        </authorList>
    </citation>
    <scope>NUCLEOTIDE SEQUENCE [LARGE SCALE GENOMIC DNA]</scope>
    <source>
        <strain evidence="16">Crithidia deanei Carvalho (ATCC PRA-265)</strain>
    </source>
</reference>
<proteinExistence type="inferred from homology"/>
<keyword evidence="3 12" id="KW-0235">DNA replication</keyword>
<dbReference type="EC" id="3.6.4.12" evidence="12"/>
<dbReference type="InterPro" id="IPR033762">
    <property type="entry name" value="MCM_OB"/>
</dbReference>
<dbReference type="EMBL" id="LR877159">
    <property type="protein sequence ID" value="CAD2219899.1"/>
    <property type="molecule type" value="Genomic_DNA"/>
</dbReference>
<dbReference type="InterPro" id="IPR018525">
    <property type="entry name" value="MCM_CS"/>
</dbReference>
<dbReference type="VEuPathDB" id="TriTrypDB:ADEAN_000741200"/>
<dbReference type="GO" id="GO:0042555">
    <property type="term" value="C:MCM complex"/>
    <property type="evidence" value="ECO:0007669"/>
    <property type="project" value="UniProtKB-UniRule"/>
</dbReference>
<evidence type="ECO:0000256" key="11">
    <source>
        <dbReference type="RuleBase" id="RU004070"/>
    </source>
</evidence>
<evidence type="ECO:0000256" key="10">
    <source>
        <dbReference type="ARBA" id="ARBA00023306"/>
    </source>
</evidence>
<feature type="region of interest" description="Disordered" evidence="13">
    <location>
        <begin position="566"/>
        <end position="594"/>
    </location>
</feature>
<comment type="function">
    <text evidence="12">Acts as component of the MCM2-7 complex (MCM complex) which is the replicative helicase essential for 'once per cell cycle' DNA replication initiation and elongation in eukaryotic cells. The active ATPase sites in the MCM2-7 ring are formed through the interaction surfaces of two neighboring subunits such that a critical structure of a conserved arginine finger motif is provided in trans relative to the ATP-binding site of the Walker A box of the adjacent subunit. The six ATPase active sites, however, are likely to contribute differentially to the complex helicase activity.</text>
</comment>
<dbReference type="FunFam" id="3.40.50.300:FF:001327">
    <property type="entry name" value="DNA helicase"/>
    <property type="match status" value="1"/>
</dbReference>
<dbReference type="Pfam" id="PF21933">
    <property type="entry name" value="MCM5_C"/>
    <property type="match status" value="1"/>
</dbReference>
<dbReference type="SMART" id="SM00350">
    <property type="entry name" value="MCM"/>
    <property type="match status" value="1"/>
</dbReference>
<evidence type="ECO:0000256" key="3">
    <source>
        <dbReference type="ARBA" id="ARBA00022705"/>
    </source>
</evidence>
<dbReference type="GO" id="GO:0000727">
    <property type="term" value="P:double-strand break repair via break-induced replication"/>
    <property type="evidence" value="ECO:0007669"/>
    <property type="project" value="TreeGrafter"/>
</dbReference>
<keyword evidence="5 12" id="KW-0378">Hydrolase</keyword>
<comment type="subcellular location">
    <subcellularLocation>
        <location evidence="1 12">Nucleus</location>
    </subcellularLocation>
</comment>
<evidence type="ECO:0000256" key="4">
    <source>
        <dbReference type="ARBA" id="ARBA00022741"/>
    </source>
</evidence>
<dbReference type="GO" id="GO:0043138">
    <property type="term" value="F:3'-5' DNA helicase activity"/>
    <property type="evidence" value="ECO:0007669"/>
    <property type="project" value="TreeGrafter"/>
</dbReference>
<evidence type="ECO:0000256" key="8">
    <source>
        <dbReference type="ARBA" id="ARBA00023125"/>
    </source>
</evidence>
<keyword evidence="10 12" id="KW-0131">Cell cycle</keyword>
<keyword evidence="6 12" id="KW-0347">Helicase</keyword>
<dbReference type="InterPro" id="IPR008048">
    <property type="entry name" value="MCM5"/>
</dbReference>
<keyword evidence="16" id="KW-1185">Reference proteome</keyword>
<evidence type="ECO:0000256" key="6">
    <source>
        <dbReference type="ARBA" id="ARBA00022806"/>
    </source>
</evidence>
<dbReference type="Pfam" id="PF14551">
    <property type="entry name" value="MCM_N"/>
    <property type="match status" value="1"/>
</dbReference>
<evidence type="ECO:0000259" key="14">
    <source>
        <dbReference type="PROSITE" id="PS50051"/>
    </source>
</evidence>
<dbReference type="OrthoDB" id="10036721at2759"/>
<feature type="domain" description="MCM C-terminal AAA(+) ATPase" evidence="14">
    <location>
        <begin position="358"/>
        <end position="562"/>
    </location>
</feature>
<dbReference type="SUPFAM" id="SSF52540">
    <property type="entry name" value="P-loop containing nucleoside triphosphate hydrolases"/>
    <property type="match status" value="1"/>
</dbReference>
<evidence type="ECO:0000256" key="12">
    <source>
        <dbReference type="RuleBase" id="RU368063"/>
    </source>
</evidence>
<dbReference type="InterPro" id="IPR012340">
    <property type="entry name" value="NA-bd_OB-fold"/>
</dbReference>
<dbReference type="InterPro" id="IPR041562">
    <property type="entry name" value="MCM_lid"/>
</dbReference>
<dbReference type="InterPro" id="IPR027417">
    <property type="entry name" value="P-loop_NTPase"/>
</dbReference>